<dbReference type="SUPFAM" id="SSF49723">
    <property type="entry name" value="Lipase/lipooxygenase domain (PLAT/LH2 domain)"/>
    <property type="match status" value="1"/>
</dbReference>
<evidence type="ECO:0000256" key="8">
    <source>
        <dbReference type="ARBA" id="ARBA00023098"/>
    </source>
</evidence>
<keyword evidence="3" id="KW-0479">Metal-binding</keyword>
<dbReference type="GO" id="GO:0006633">
    <property type="term" value="P:fatty acid biosynthetic process"/>
    <property type="evidence" value="ECO:0007669"/>
    <property type="project" value="UniProtKB-KW"/>
</dbReference>
<evidence type="ECO:0000313" key="14">
    <source>
        <dbReference type="Proteomes" id="UP000607653"/>
    </source>
</evidence>
<comment type="similarity">
    <text evidence="1">Belongs to the lipoxygenase family.</text>
</comment>
<dbReference type="Pfam" id="PF01477">
    <property type="entry name" value="PLAT"/>
    <property type="match status" value="1"/>
</dbReference>
<keyword evidence="6" id="KW-0223">Dioxygenase</keyword>
<dbReference type="GO" id="GO:0016702">
    <property type="term" value="F:oxidoreductase activity, acting on single donors with incorporation of molecular oxygen, incorporation of two atoms of oxygen"/>
    <property type="evidence" value="ECO:0007669"/>
    <property type="project" value="InterPro"/>
</dbReference>
<name>A0A822Z758_NELNU</name>
<dbReference type="Gene3D" id="4.10.375.10">
    <property type="entry name" value="Lipoxygenase-1, Domain 2"/>
    <property type="match status" value="1"/>
</dbReference>
<evidence type="ECO:0000256" key="4">
    <source>
        <dbReference type="ARBA" id="ARBA00022767"/>
    </source>
</evidence>
<keyword evidence="7" id="KW-0560">Oxidoreductase</keyword>
<feature type="domain" description="Lipoxygenase" evidence="12">
    <location>
        <begin position="236"/>
        <end position="366"/>
    </location>
</feature>
<dbReference type="EMBL" id="DUZY01000006">
    <property type="protein sequence ID" value="DAD42234.1"/>
    <property type="molecule type" value="Genomic_DNA"/>
</dbReference>
<gene>
    <name evidence="13" type="ORF">HUJ06_000464</name>
</gene>
<dbReference type="InterPro" id="IPR036226">
    <property type="entry name" value="LipOase_C_sf"/>
</dbReference>
<keyword evidence="4" id="KW-0925">Oxylipin biosynthesis</keyword>
<dbReference type="SMART" id="SM00308">
    <property type="entry name" value="LH2"/>
    <property type="match status" value="1"/>
</dbReference>
<dbReference type="InterPro" id="IPR013819">
    <property type="entry name" value="LipOase_C"/>
</dbReference>
<dbReference type="InterPro" id="IPR036392">
    <property type="entry name" value="PLAT/LH2_dom_sf"/>
</dbReference>
<protein>
    <recommendedName>
        <fullName evidence="15">Linoleate 13S-lipoxygenase 2-1, chloroplastic-like</fullName>
    </recommendedName>
</protein>
<evidence type="ECO:0000313" key="13">
    <source>
        <dbReference type="EMBL" id="DAD42234.1"/>
    </source>
</evidence>
<evidence type="ECO:0000259" key="12">
    <source>
        <dbReference type="PROSITE" id="PS51393"/>
    </source>
</evidence>
<keyword evidence="5" id="KW-0276">Fatty acid metabolism</keyword>
<proteinExistence type="inferred from homology"/>
<accession>A0A822Z758</accession>
<evidence type="ECO:0000256" key="5">
    <source>
        <dbReference type="ARBA" id="ARBA00022832"/>
    </source>
</evidence>
<feature type="domain" description="PLAT" evidence="11">
    <location>
        <begin position="108"/>
        <end position="233"/>
    </location>
</feature>
<dbReference type="Pfam" id="PF00305">
    <property type="entry name" value="Lipoxygenase"/>
    <property type="match status" value="1"/>
</dbReference>
<dbReference type="Proteomes" id="UP000607653">
    <property type="component" value="Unassembled WGS sequence"/>
</dbReference>
<evidence type="ECO:0000256" key="9">
    <source>
        <dbReference type="ARBA" id="ARBA00023160"/>
    </source>
</evidence>
<keyword evidence="2" id="KW-0444">Lipid biosynthesis</keyword>
<dbReference type="PANTHER" id="PTHR11771">
    <property type="entry name" value="LIPOXYGENASE"/>
    <property type="match status" value="1"/>
</dbReference>
<dbReference type="Gene3D" id="2.60.60.20">
    <property type="entry name" value="PLAT/LH2 domain"/>
    <property type="match status" value="1"/>
</dbReference>
<sequence>MFTKTLLQHQRQLEPINVSRLILHKSTFCTSQQRDRSRRTSSSLLFFRPPAGSSLHQKRIRCVRSLPGNNIGTITRRSEESAGTSSSSSRSTVSVKAIVTVKLSFAGFFSKLGLTQAVDIITDMMGKTLLLELISLELDPRTGLEKNTMKGYARWVGQEGDEMKYESSFIMEPGFGEIGAVVVENQHHNEMFVKNITLLLINGSPDYTPSYNITCNSWVHSKYDNPEKRIFFTIKCYLPWETPHGLKRLREKELENLRGNEEGDPDKKDELARPVLGGKKFPYPRRCRAGRQRCKTDPNSEKRSNSMYVPRDEAFPEMRMFSFSIKNMRSIFQALLPHVNIDANLGFPYFIAIASNSLSLSSFIIY</sequence>
<dbReference type="GO" id="GO:0034440">
    <property type="term" value="P:lipid oxidation"/>
    <property type="evidence" value="ECO:0007669"/>
    <property type="project" value="InterPro"/>
</dbReference>
<evidence type="ECO:0000256" key="7">
    <source>
        <dbReference type="ARBA" id="ARBA00023002"/>
    </source>
</evidence>
<evidence type="ECO:0000256" key="2">
    <source>
        <dbReference type="ARBA" id="ARBA00022516"/>
    </source>
</evidence>
<keyword evidence="8" id="KW-0443">Lipid metabolism</keyword>
<dbReference type="InterPro" id="IPR000907">
    <property type="entry name" value="LipOase"/>
</dbReference>
<dbReference type="GO" id="GO:0046872">
    <property type="term" value="F:metal ion binding"/>
    <property type="evidence" value="ECO:0007669"/>
    <property type="project" value="UniProtKB-KW"/>
</dbReference>
<dbReference type="GO" id="GO:0031408">
    <property type="term" value="P:oxylipin biosynthetic process"/>
    <property type="evidence" value="ECO:0007669"/>
    <property type="project" value="UniProtKB-KW"/>
</dbReference>
<organism evidence="13 14">
    <name type="scientific">Nelumbo nucifera</name>
    <name type="common">Sacred lotus</name>
    <dbReference type="NCBI Taxonomy" id="4432"/>
    <lineage>
        <taxon>Eukaryota</taxon>
        <taxon>Viridiplantae</taxon>
        <taxon>Streptophyta</taxon>
        <taxon>Embryophyta</taxon>
        <taxon>Tracheophyta</taxon>
        <taxon>Spermatophyta</taxon>
        <taxon>Magnoliopsida</taxon>
        <taxon>Proteales</taxon>
        <taxon>Nelumbonaceae</taxon>
        <taxon>Nelumbo</taxon>
    </lineage>
</organism>
<dbReference type="InterPro" id="IPR001024">
    <property type="entry name" value="PLAT/LH2_dom"/>
</dbReference>
<comment type="caution">
    <text evidence="10">Lacks conserved residue(s) required for the propagation of feature annotation.</text>
</comment>
<comment type="caution">
    <text evidence="13">The sequence shown here is derived from an EMBL/GenBank/DDBJ whole genome shotgun (WGS) entry which is preliminary data.</text>
</comment>
<reference evidence="13 14" key="1">
    <citation type="journal article" date="2020" name="Mol. Biol. Evol.">
        <title>Distinct Expression and Methylation Patterns for Genes with Different Fates following a Single Whole-Genome Duplication in Flowering Plants.</title>
        <authorList>
            <person name="Shi T."/>
            <person name="Rahmani R.S."/>
            <person name="Gugger P.F."/>
            <person name="Wang M."/>
            <person name="Li H."/>
            <person name="Zhang Y."/>
            <person name="Li Z."/>
            <person name="Wang Q."/>
            <person name="Van de Peer Y."/>
            <person name="Marchal K."/>
            <person name="Chen J."/>
        </authorList>
    </citation>
    <scope>NUCLEOTIDE SEQUENCE [LARGE SCALE GENOMIC DNA]</scope>
    <source>
        <tissue evidence="13">Leaf</tissue>
    </source>
</reference>
<evidence type="ECO:0000256" key="10">
    <source>
        <dbReference type="PROSITE-ProRule" id="PRU00152"/>
    </source>
</evidence>
<dbReference type="PROSITE" id="PS51393">
    <property type="entry name" value="LIPOXYGENASE_3"/>
    <property type="match status" value="1"/>
</dbReference>
<evidence type="ECO:0000256" key="6">
    <source>
        <dbReference type="ARBA" id="ARBA00022964"/>
    </source>
</evidence>
<evidence type="ECO:0000256" key="1">
    <source>
        <dbReference type="ARBA" id="ARBA00009419"/>
    </source>
</evidence>
<keyword evidence="9" id="KW-0275">Fatty acid biosynthesis</keyword>
<evidence type="ECO:0000259" key="11">
    <source>
        <dbReference type="PROSITE" id="PS50095"/>
    </source>
</evidence>
<dbReference type="InterPro" id="IPR001246">
    <property type="entry name" value="LipOase_plant"/>
</dbReference>
<dbReference type="PRINTS" id="PR00468">
    <property type="entry name" value="PLTLPOXGNASE"/>
</dbReference>
<keyword evidence="14" id="KW-1185">Reference proteome</keyword>
<dbReference type="AlphaFoldDB" id="A0A822Z758"/>
<dbReference type="SUPFAM" id="SSF48484">
    <property type="entry name" value="Lipoxigenase"/>
    <property type="match status" value="1"/>
</dbReference>
<dbReference type="PROSITE" id="PS50095">
    <property type="entry name" value="PLAT"/>
    <property type="match status" value="1"/>
</dbReference>
<evidence type="ECO:0008006" key="15">
    <source>
        <dbReference type="Google" id="ProtNLM"/>
    </source>
</evidence>
<evidence type="ECO:0000256" key="3">
    <source>
        <dbReference type="ARBA" id="ARBA00022723"/>
    </source>
</evidence>